<dbReference type="Gene3D" id="3.90.1150.10">
    <property type="entry name" value="Aspartate Aminotransferase, domain 1"/>
    <property type="match status" value="1"/>
</dbReference>
<evidence type="ECO:0000259" key="3">
    <source>
        <dbReference type="Pfam" id="PF00155"/>
    </source>
</evidence>
<evidence type="ECO:0000313" key="4">
    <source>
        <dbReference type="EMBL" id="MBB5710950.1"/>
    </source>
</evidence>
<reference evidence="4 5" key="1">
    <citation type="submission" date="2020-08" db="EMBL/GenBank/DDBJ databases">
        <title>Genomic Encyclopedia of Type Strains, Phase IV (KMG-IV): sequencing the most valuable type-strain genomes for metagenomic binning, comparative biology and taxonomic classification.</title>
        <authorList>
            <person name="Goeker M."/>
        </authorList>
    </citation>
    <scope>NUCLEOTIDE SEQUENCE [LARGE SCALE GENOMIC DNA]</scope>
    <source>
        <strain evidence="4 5">DSM 26736</strain>
    </source>
</reference>
<proteinExistence type="predicted"/>
<comment type="cofactor">
    <cofactor evidence="1">
        <name>pyridoxal 5'-phosphate</name>
        <dbReference type="ChEBI" id="CHEBI:597326"/>
    </cofactor>
</comment>
<dbReference type="EMBL" id="JACIJF010000005">
    <property type="protein sequence ID" value="MBB5710950.1"/>
    <property type="molecule type" value="Genomic_DNA"/>
</dbReference>
<sequence length="323" mass="34020">MHALTFHGGRLDEAARCYPDAPQPWLDLSTGVNPLPWMPATPPDIDLHALPSVAALDALIRAAAAAFGAPGLATAALPGSEIGLRLLAQLDLPQPWRLIGPSYRTHHAALPGAQSVAFAEPGEGGTVLLANPNNPDGRLIAPERLRDLARTLAAKGGLLIVDEAFADAIDGASILPLLGPEDRVLVLRSFGKFYGLAGVRLGFACGAADLVARLTDLLGSWPVSSTAITLGTAAYRDTAWVSETRTRLARDAARLDALLASHGFAAQGACPLFRLIETGRASNLFDHLASSGILTRPFDYAPTWLRLGLPTDFVRLDQALGRG</sequence>
<dbReference type="CDD" id="cd00609">
    <property type="entry name" value="AAT_like"/>
    <property type="match status" value="1"/>
</dbReference>
<dbReference type="Proteomes" id="UP000527143">
    <property type="component" value="Unassembled WGS sequence"/>
</dbReference>
<evidence type="ECO:0000256" key="2">
    <source>
        <dbReference type="ARBA" id="ARBA00022898"/>
    </source>
</evidence>
<dbReference type="InterPro" id="IPR015424">
    <property type="entry name" value="PyrdxlP-dep_Trfase"/>
</dbReference>
<dbReference type="SUPFAM" id="SSF53383">
    <property type="entry name" value="PLP-dependent transferases"/>
    <property type="match status" value="1"/>
</dbReference>
<dbReference type="InterPro" id="IPR015421">
    <property type="entry name" value="PyrdxlP-dep_Trfase_major"/>
</dbReference>
<dbReference type="Pfam" id="PF00155">
    <property type="entry name" value="Aminotran_1_2"/>
    <property type="match status" value="1"/>
</dbReference>
<dbReference type="RefSeq" id="WP_184087341.1">
    <property type="nucleotide sequence ID" value="NZ_JACIJF010000005.1"/>
</dbReference>
<feature type="domain" description="Aminotransferase class I/classII large" evidence="3">
    <location>
        <begin position="126"/>
        <end position="309"/>
    </location>
</feature>
<gene>
    <name evidence="4" type="ORF">FHT02_002190</name>
</gene>
<dbReference type="InterPro" id="IPR004839">
    <property type="entry name" value="Aminotransferase_I/II_large"/>
</dbReference>
<keyword evidence="2" id="KW-0663">Pyridoxal phosphate</keyword>
<comment type="caution">
    <text evidence="4">The sequence shown here is derived from an EMBL/GenBank/DDBJ whole genome shotgun (WGS) entry which is preliminary data.</text>
</comment>
<protein>
    <submittedName>
        <fullName evidence="4">Cobalamin biosynthetic protein CobC</fullName>
    </submittedName>
</protein>
<dbReference type="GO" id="GO:0030170">
    <property type="term" value="F:pyridoxal phosphate binding"/>
    <property type="evidence" value="ECO:0007669"/>
    <property type="project" value="InterPro"/>
</dbReference>
<dbReference type="Gene3D" id="3.40.640.10">
    <property type="entry name" value="Type I PLP-dependent aspartate aminotransferase-like (Major domain)"/>
    <property type="match status" value="1"/>
</dbReference>
<name>A0A840YMP6_9SPHN</name>
<evidence type="ECO:0000313" key="5">
    <source>
        <dbReference type="Proteomes" id="UP000527143"/>
    </source>
</evidence>
<dbReference type="PANTHER" id="PTHR42885">
    <property type="entry name" value="HISTIDINOL-PHOSPHATE AMINOTRANSFERASE-RELATED"/>
    <property type="match status" value="1"/>
</dbReference>
<evidence type="ECO:0000256" key="1">
    <source>
        <dbReference type="ARBA" id="ARBA00001933"/>
    </source>
</evidence>
<keyword evidence="5" id="KW-1185">Reference proteome</keyword>
<dbReference type="InterPro" id="IPR015422">
    <property type="entry name" value="PyrdxlP-dep_Trfase_small"/>
</dbReference>
<accession>A0A840YMP6</accession>
<dbReference type="AlphaFoldDB" id="A0A840YMP6"/>
<organism evidence="4 5">
    <name type="scientific">Sphingomonas xinjiangensis</name>
    <dbReference type="NCBI Taxonomy" id="643568"/>
    <lineage>
        <taxon>Bacteria</taxon>
        <taxon>Pseudomonadati</taxon>
        <taxon>Pseudomonadota</taxon>
        <taxon>Alphaproteobacteria</taxon>
        <taxon>Sphingomonadales</taxon>
        <taxon>Sphingomonadaceae</taxon>
        <taxon>Sphingomonas</taxon>
    </lineage>
</organism>
<dbReference type="PANTHER" id="PTHR42885:SF1">
    <property type="entry name" value="THREONINE-PHOSPHATE DECARBOXYLASE"/>
    <property type="match status" value="1"/>
</dbReference>